<dbReference type="GO" id="GO:0016887">
    <property type="term" value="F:ATP hydrolysis activity"/>
    <property type="evidence" value="ECO:0007669"/>
    <property type="project" value="InterPro"/>
</dbReference>
<dbReference type="PANTHER" id="PTHR19229">
    <property type="entry name" value="ATP-BINDING CASSETTE TRANSPORTER SUBFAMILY A ABCA"/>
    <property type="match status" value="1"/>
</dbReference>
<feature type="transmembrane region" description="Helical" evidence="5">
    <location>
        <begin position="325"/>
        <end position="347"/>
    </location>
</feature>
<dbReference type="OrthoDB" id="6141890at2759"/>
<evidence type="ECO:0000313" key="9">
    <source>
        <dbReference type="Proteomes" id="UP000678393"/>
    </source>
</evidence>
<evidence type="ECO:0000259" key="7">
    <source>
        <dbReference type="Pfam" id="PF12698"/>
    </source>
</evidence>
<dbReference type="Gene3D" id="3.40.50.300">
    <property type="entry name" value="P-loop containing nucleotide triphosphate hydrolases"/>
    <property type="match status" value="1"/>
</dbReference>
<protein>
    <recommendedName>
        <fullName evidence="10">ABC transporter domain-containing protein</fullName>
    </recommendedName>
</protein>
<dbReference type="GO" id="GO:0005319">
    <property type="term" value="F:lipid transporter activity"/>
    <property type="evidence" value="ECO:0007669"/>
    <property type="project" value="TreeGrafter"/>
</dbReference>
<evidence type="ECO:0000256" key="5">
    <source>
        <dbReference type="SAM" id="Phobius"/>
    </source>
</evidence>
<feature type="domain" description="ABC transporter" evidence="6">
    <location>
        <begin position="523"/>
        <end position="608"/>
    </location>
</feature>
<dbReference type="AlphaFoldDB" id="A0A8S3YU46"/>
<feature type="transmembrane region" description="Helical" evidence="5">
    <location>
        <begin position="257"/>
        <end position="280"/>
    </location>
</feature>
<evidence type="ECO:0000256" key="4">
    <source>
        <dbReference type="ARBA" id="ARBA00023136"/>
    </source>
</evidence>
<evidence type="ECO:0008006" key="10">
    <source>
        <dbReference type="Google" id="ProtNLM"/>
    </source>
</evidence>
<reference evidence="8" key="1">
    <citation type="submission" date="2021-04" db="EMBL/GenBank/DDBJ databases">
        <authorList>
            <consortium name="Molecular Ecology Group"/>
        </authorList>
    </citation>
    <scope>NUCLEOTIDE SEQUENCE</scope>
</reference>
<accession>A0A8S3YU46</accession>
<evidence type="ECO:0000256" key="3">
    <source>
        <dbReference type="ARBA" id="ARBA00022989"/>
    </source>
</evidence>
<feature type="non-terminal residue" evidence="8">
    <location>
        <position position="1"/>
    </location>
</feature>
<feature type="domain" description="ABC-2 type transporter transmembrane" evidence="7">
    <location>
        <begin position="156"/>
        <end position="447"/>
    </location>
</feature>
<dbReference type="InterPro" id="IPR026082">
    <property type="entry name" value="ABCA"/>
</dbReference>
<evidence type="ECO:0000256" key="2">
    <source>
        <dbReference type="ARBA" id="ARBA00022692"/>
    </source>
</evidence>
<feature type="non-terminal residue" evidence="8">
    <location>
        <position position="633"/>
    </location>
</feature>
<dbReference type="GO" id="GO:0005524">
    <property type="term" value="F:ATP binding"/>
    <property type="evidence" value="ECO:0007669"/>
    <property type="project" value="InterPro"/>
</dbReference>
<organism evidence="8 9">
    <name type="scientific">Candidula unifasciata</name>
    <dbReference type="NCBI Taxonomy" id="100452"/>
    <lineage>
        <taxon>Eukaryota</taxon>
        <taxon>Metazoa</taxon>
        <taxon>Spiralia</taxon>
        <taxon>Lophotrochozoa</taxon>
        <taxon>Mollusca</taxon>
        <taxon>Gastropoda</taxon>
        <taxon>Heterobranchia</taxon>
        <taxon>Euthyneura</taxon>
        <taxon>Panpulmonata</taxon>
        <taxon>Eupulmonata</taxon>
        <taxon>Stylommatophora</taxon>
        <taxon>Helicina</taxon>
        <taxon>Helicoidea</taxon>
        <taxon>Geomitridae</taxon>
        <taxon>Candidula</taxon>
    </lineage>
</organism>
<dbReference type="PANTHER" id="PTHR19229:SF250">
    <property type="entry name" value="ABC TRANSPORTER DOMAIN-CONTAINING PROTEIN-RELATED"/>
    <property type="match status" value="1"/>
</dbReference>
<dbReference type="EMBL" id="CAJHNH020000592">
    <property type="protein sequence ID" value="CAG5118690.1"/>
    <property type="molecule type" value="Genomic_DNA"/>
</dbReference>
<feature type="transmembrane region" description="Helical" evidence="5">
    <location>
        <begin position="292"/>
        <end position="313"/>
    </location>
</feature>
<dbReference type="GO" id="GO:0140359">
    <property type="term" value="F:ABC-type transporter activity"/>
    <property type="evidence" value="ECO:0007669"/>
    <property type="project" value="InterPro"/>
</dbReference>
<name>A0A8S3YU46_9EUPU</name>
<proteinExistence type="predicted"/>
<evidence type="ECO:0000313" key="8">
    <source>
        <dbReference type="EMBL" id="CAG5118690.1"/>
    </source>
</evidence>
<dbReference type="Pfam" id="PF12698">
    <property type="entry name" value="ABC2_membrane_3"/>
    <property type="match status" value="1"/>
</dbReference>
<dbReference type="Proteomes" id="UP000678393">
    <property type="component" value="Unassembled WGS sequence"/>
</dbReference>
<dbReference type="GO" id="GO:0016020">
    <property type="term" value="C:membrane"/>
    <property type="evidence" value="ECO:0007669"/>
    <property type="project" value="UniProtKB-SubCell"/>
</dbReference>
<comment type="subcellular location">
    <subcellularLocation>
        <location evidence="1">Membrane</location>
        <topology evidence="1">Multi-pass membrane protein</topology>
    </subcellularLocation>
</comment>
<keyword evidence="2 5" id="KW-0812">Transmembrane</keyword>
<sequence>FNTGFSKNEGVALQRSRLLGIFVKKALVAWRSRVITLFQLVLPGLFTYLAMHVQTEGDEAPREDPLTLNIIPFGETYIPFTDGHVHDDQSTLIADLYKRQFCDCHKTEYFRLNDEETFDNVTGQRATEMGKSDYIKQMIIGMEVVPSSLPHKVAAIAYYNSKPLHSQAVSVNYVVNALLQSVLNTSFAIKSTMVPLPIVEGKKNSDRGAMLVGYIVAVCLVMAMSFMITLYIASLIKERQTGAKHMQIMTGISPVTYWLPTFLWDFLTFFVPSIAIPVIFKVYEISAYTQDGRLALVVLVLVAYGWAVLPLMYSLQFLFISPPSGVAMVIMYSFLSGVVSTIAMTILKAVGPPLKDTTDKLDLLFAIAFPNYNLASCLININTNYQNLKVCAPLQIMCHIYGGSCCKERCGDRCTLFETNYLSTNVPGIGKYLLFMAGQGVLFFLIVMAIEYKVIQMLWYALVGADSNVKSTDESNEDSDVAAERERINSTPISTLTSTDPLVLINLYKKYYDFVAVDHTCVGIKERECFGLLGQNGAGKTTIFKMITGDIMLSGGNAYLKGFDVRKDIKQVQTNMGYCPQFDPLIDVLTGRETLTMYARLRGIPEDSINRVVKSLAEFLMFSEYLNDKCGNY</sequence>
<comment type="caution">
    <text evidence="8">The sequence shown here is derived from an EMBL/GenBank/DDBJ whole genome shotgun (WGS) entry which is preliminary data.</text>
</comment>
<dbReference type="InterPro" id="IPR003439">
    <property type="entry name" value="ABC_transporter-like_ATP-bd"/>
</dbReference>
<dbReference type="SUPFAM" id="SSF52540">
    <property type="entry name" value="P-loop containing nucleoside triphosphate hydrolases"/>
    <property type="match status" value="1"/>
</dbReference>
<gene>
    <name evidence="8" type="ORF">CUNI_LOCUS4248</name>
</gene>
<dbReference type="InterPro" id="IPR013525">
    <property type="entry name" value="ABC2_TM"/>
</dbReference>
<keyword evidence="3 5" id="KW-1133">Transmembrane helix</keyword>
<dbReference type="Pfam" id="PF00005">
    <property type="entry name" value="ABC_tran"/>
    <property type="match status" value="1"/>
</dbReference>
<keyword evidence="4 5" id="KW-0472">Membrane</keyword>
<dbReference type="InterPro" id="IPR027417">
    <property type="entry name" value="P-loop_NTPase"/>
</dbReference>
<feature type="transmembrane region" description="Helical" evidence="5">
    <location>
        <begin position="211"/>
        <end position="236"/>
    </location>
</feature>
<evidence type="ECO:0000259" key="6">
    <source>
        <dbReference type="Pfam" id="PF00005"/>
    </source>
</evidence>
<keyword evidence="9" id="KW-1185">Reference proteome</keyword>
<evidence type="ECO:0000256" key="1">
    <source>
        <dbReference type="ARBA" id="ARBA00004141"/>
    </source>
</evidence>
<feature type="transmembrane region" description="Helical" evidence="5">
    <location>
        <begin position="432"/>
        <end position="450"/>
    </location>
</feature>